<keyword evidence="2" id="KW-0560">Oxidoreductase</keyword>
<dbReference type="SUPFAM" id="SSF48264">
    <property type="entry name" value="Cytochrome P450"/>
    <property type="match status" value="1"/>
</dbReference>
<dbReference type="RefSeq" id="WP_380579032.1">
    <property type="nucleotide sequence ID" value="NZ_JBHSQJ010000007.1"/>
</dbReference>
<name>A0ABW1FZ35_9ACTN</name>
<comment type="caution">
    <text evidence="3">The sequence shown here is derived from an EMBL/GenBank/DDBJ whole genome shotgun (WGS) entry which is preliminary data.</text>
</comment>
<dbReference type="InterPro" id="IPR002397">
    <property type="entry name" value="Cyt_P450_B"/>
</dbReference>
<dbReference type="InterPro" id="IPR017972">
    <property type="entry name" value="Cyt_P450_CS"/>
</dbReference>
<dbReference type="PANTHER" id="PTHR46696:SF1">
    <property type="entry name" value="CYTOCHROME P450 YJIB-RELATED"/>
    <property type="match status" value="1"/>
</dbReference>
<evidence type="ECO:0000256" key="1">
    <source>
        <dbReference type="ARBA" id="ARBA00010617"/>
    </source>
</evidence>
<dbReference type="PROSITE" id="PS00086">
    <property type="entry name" value="CYTOCHROME_P450"/>
    <property type="match status" value="1"/>
</dbReference>
<comment type="similarity">
    <text evidence="1 2">Belongs to the cytochrome P450 family.</text>
</comment>
<dbReference type="PANTHER" id="PTHR46696">
    <property type="entry name" value="P450, PUTATIVE (EUROFUNG)-RELATED"/>
    <property type="match status" value="1"/>
</dbReference>
<dbReference type="Gene3D" id="1.10.630.10">
    <property type="entry name" value="Cytochrome P450"/>
    <property type="match status" value="1"/>
</dbReference>
<dbReference type="PRINTS" id="PR00359">
    <property type="entry name" value="BP450"/>
</dbReference>
<proteinExistence type="inferred from homology"/>
<keyword evidence="4" id="KW-1185">Reference proteome</keyword>
<keyword evidence="2" id="KW-0479">Metal-binding</keyword>
<dbReference type="InterPro" id="IPR036396">
    <property type="entry name" value="Cyt_P450_sf"/>
</dbReference>
<keyword evidence="2" id="KW-0408">Iron</keyword>
<evidence type="ECO:0000313" key="4">
    <source>
        <dbReference type="Proteomes" id="UP001596174"/>
    </source>
</evidence>
<dbReference type="CDD" id="cd11031">
    <property type="entry name" value="Cyp158A-like"/>
    <property type="match status" value="1"/>
</dbReference>
<dbReference type="InterPro" id="IPR001128">
    <property type="entry name" value="Cyt_P450"/>
</dbReference>
<evidence type="ECO:0000256" key="2">
    <source>
        <dbReference type="RuleBase" id="RU000461"/>
    </source>
</evidence>
<reference evidence="4" key="1">
    <citation type="journal article" date="2019" name="Int. J. Syst. Evol. Microbiol.">
        <title>The Global Catalogue of Microorganisms (GCM) 10K type strain sequencing project: providing services to taxonomists for standard genome sequencing and annotation.</title>
        <authorList>
            <consortium name="The Broad Institute Genomics Platform"/>
            <consortium name="The Broad Institute Genome Sequencing Center for Infectious Disease"/>
            <person name="Wu L."/>
            <person name="Ma J."/>
        </authorList>
    </citation>
    <scope>NUCLEOTIDE SEQUENCE [LARGE SCALE GENOMIC DNA]</scope>
    <source>
        <strain evidence="4">JCM 4816</strain>
    </source>
</reference>
<dbReference type="EMBL" id="JBHSQJ010000007">
    <property type="protein sequence ID" value="MFC5906021.1"/>
    <property type="molecule type" value="Genomic_DNA"/>
</dbReference>
<dbReference type="PRINTS" id="PR00385">
    <property type="entry name" value="P450"/>
</dbReference>
<protein>
    <submittedName>
        <fullName evidence="3">Cytochrome P450</fullName>
    </submittedName>
</protein>
<sequence length="398" mass="42947">MSEPMEYPFEREGALTPCPHYARLRAESPVSLVRMPSGDTARLVTSYEGVRAVLGDPRFSREATLAEGAPRLAAAPQRFPSLPNLDGAPHARVRALVSREFTARRVAALRPRIQQLTDELLDALAEAGPGQDLVQAFAFPLPVRVICELLGVPLADQEKFSRWSAAFVATTGASAAEMLAAQAGLRDYLAQLLLAKRESPGDDLLSALVTVHDQDEGRLSQEELVYLGVSLLVAGHETTVNQIANGTLALLVEPGTAVKALTDGSEDDAAAVVEELLRLHLPGDETLLRIAVEDVTVDGTLIRAGEAVLPSLGSANRDAARFASPDELHWDRPERGHLSFGHGSHYCLGSGLARAELQIALRSLFRRFPTLRLDVPLAEVPRSTGRLIHGVSRLQVAW</sequence>
<dbReference type="Proteomes" id="UP001596174">
    <property type="component" value="Unassembled WGS sequence"/>
</dbReference>
<accession>A0ABW1FZ35</accession>
<gene>
    <name evidence="3" type="ORF">ACFP3V_02140</name>
</gene>
<keyword evidence="2" id="KW-0349">Heme</keyword>
<organism evidence="3 4">
    <name type="scientific">Streptacidiphilus monticola</name>
    <dbReference type="NCBI Taxonomy" id="2161674"/>
    <lineage>
        <taxon>Bacteria</taxon>
        <taxon>Bacillati</taxon>
        <taxon>Actinomycetota</taxon>
        <taxon>Actinomycetes</taxon>
        <taxon>Kitasatosporales</taxon>
        <taxon>Streptomycetaceae</taxon>
        <taxon>Streptacidiphilus</taxon>
    </lineage>
</organism>
<dbReference type="Pfam" id="PF00067">
    <property type="entry name" value="p450"/>
    <property type="match status" value="1"/>
</dbReference>
<evidence type="ECO:0000313" key="3">
    <source>
        <dbReference type="EMBL" id="MFC5906021.1"/>
    </source>
</evidence>
<keyword evidence="2" id="KW-0503">Monooxygenase</keyword>